<proteinExistence type="predicted"/>
<dbReference type="RefSeq" id="WP_274039793.1">
    <property type="nucleotide sequence ID" value="NZ_JANCPR020000001.1"/>
</dbReference>
<dbReference type="EMBL" id="JANCPR020000001">
    <property type="protein sequence ID" value="MDJ1130532.1"/>
    <property type="molecule type" value="Genomic_DNA"/>
</dbReference>
<dbReference type="InterPro" id="IPR010982">
    <property type="entry name" value="Lambda_DNA-bd_dom_sf"/>
</dbReference>
<feature type="domain" description="HTH cro/C1-type" evidence="2">
    <location>
        <begin position="21"/>
        <end position="75"/>
    </location>
</feature>
<gene>
    <name evidence="3" type="ORF">NMN56_000910</name>
</gene>
<dbReference type="InterPro" id="IPR001387">
    <property type="entry name" value="Cro/C1-type_HTH"/>
</dbReference>
<organism evidence="3 4">
    <name type="scientific">Streptomyces iconiensis</name>
    <dbReference type="NCBI Taxonomy" id="1384038"/>
    <lineage>
        <taxon>Bacteria</taxon>
        <taxon>Bacillati</taxon>
        <taxon>Actinomycetota</taxon>
        <taxon>Actinomycetes</taxon>
        <taxon>Kitasatosporales</taxon>
        <taxon>Streptomycetaceae</taxon>
        <taxon>Streptomyces</taxon>
    </lineage>
</organism>
<dbReference type="Gene3D" id="1.10.260.40">
    <property type="entry name" value="lambda repressor-like DNA-binding domains"/>
    <property type="match status" value="1"/>
</dbReference>
<dbReference type="SUPFAM" id="SSF47413">
    <property type="entry name" value="lambda repressor-like DNA-binding domains"/>
    <property type="match status" value="1"/>
</dbReference>
<dbReference type="PANTHER" id="PTHR46797:SF1">
    <property type="entry name" value="METHYLPHOSPHONATE SYNTHASE"/>
    <property type="match status" value="1"/>
</dbReference>
<protein>
    <submittedName>
        <fullName evidence="3">XRE family transcriptional regulator</fullName>
    </submittedName>
</protein>
<dbReference type="CDD" id="cd00093">
    <property type="entry name" value="HTH_XRE"/>
    <property type="match status" value="1"/>
</dbReference>
<dbReference type="Gene3D" id="2.60.120.10">
    <property type="entry name" value="Jelly Rolls"/>
    <property type="match status" value="1"/>
</dbReference>
<dbReference type="InterPro" id="IPR011051">
    <property type="entry name" value="RmlC_Cupin_sf"/>
</dbReference>
<dbReference type="PANTHER" id="PTHR46797">
    <property type="entry name" value="HTH-TYPE TRANSCRIPTIONAL REGULATOR"/>
    <property type="match status" value="1"/>
</dbReference>
<evidence type="ECO:0000313" key="3">
    <source>
        <dbReference type="EMBL" id="MDJ1130532.1"/>
    </source>
</evidence>
<dbReference type="Proteomes" id="UP001214441">
    <property type="component" value="Unassembled WGS sequence"/>
</dbReference>
<dbReference type="InterPro" id="IPR050807">
    <property type="entry name" value="TransReg_Diox_bact_type"/>
</dbReference>
<comment type="caution">
    <text evidence="3">The sequence shown here is derived from an EMBL/GenBank/DDBJ whole genome shotgun (WGS) entry which is preliminary data.</text>
</comment>
<reference evidence="3 4" key="1">
    <citation type="submission" date="2023-05" db="EMBL/GenBank/DDBJ databases">
        <title>Streptantibioticus silvisoli sp. nov., acidotolerant actinomycetes 1 from pine litter.</title>
        <authorList>
            <person name="Swiecimska M."/>
            <person name="Golinska P."/>
            <person name="Sangal V."/>
            <person name="Wachnowicz B."/>
            <person name="Goodfellow M."/>
        </authorList>
    </citation>
    <scope>NUCLEOTIDE SEQUENCE [LARGE SCALE GENOMIC DNA]</scope>
    <source>
        <strain evidence="3 4">DSM 42109</strain>
    </source>
</reference>
<evidence type="ECO:0000259" key="2">
    <source>
        <dbReference type="PROSITE" id="PS50943"/>
    </source>
</evidence>
<dbReference type="SMART" id="SM00530">
    <property type="entry name" value="HTH_XRE"/>
    <property type="match status" value="1"/>
</dbReference>
<name>A0ABT6ZN98_9ACTN</name>
<sequence>MDNMDGQAPANGVGATVGVQVRRSRQFRGLSLAELSRLSGVSRATLSGIESRQGNPTIETISAIAVALRLPLGDLLTDSSPQPTVVRAGTAAPDTSKQELLDRLGAGGLSEIWRLRIAETGRRIDSPPHSGGTVERVVVLRGALRLGPLDSPAELAEGDFVTFSADVGHFYESLEPGVDAVLVMTYPATP</sequence>
<dbReference type="Pfam" id="PF01381">
    <property type="entry name" value="HTH_3"/>
    <property type="match status" value="1"/>
</dbReference>
<dbReference type="CDD" id="cd02209">
    <property type="entry name" value="cupin_XRE_C"/>
    <property type="match status" value="1"/>
</dbReference>
<keyword evidence="1" id="KW-0238">DNA-binding</keyword>
<evidence type="ECO:0000313" key="4">
    <source>
        <dbReference type="Proteomes" id="UP001214441"/>
    </source>
</evidence>
<dbReference type="InterPro" id="IPR014710">
    <property type="entry name" value="RmlC-like_jellyroll"/>
</dbReference>
<keyword evidence="4" id="KW-1185">Reference proteome</keyword>
<dbReference type="SUPFAM" id="SSF51182">
    <property type="entry name" value="RmlC-like cupins"/>
    <property type="match status" value="1"/>
</dbReference>
<evidence type="ECO:0000256" key="1">
    <source>
        <dbReference type="ARBA" id="ARBA00023125"/>
    </source>
</evidence>
<dbReference type="PROSITE" id="PS50943">
    <property type="entry name" value="HTH_CROC1"/>
    <property type="match status" value="1"/>
</dbReference>
<accession>A0ABT6ZN98</accession>